<dbReference type="Pfam" id="PF00293">
    <property type="entry name" value="NUDIX"/>
    <property type="match status" value="1"/>
</dbReference>
<dbReference type="SUPFAM" id="SSF55811">
    <property type="entry name" value="Nudix"/>
    <property type="match status" value="1"/>
</dbReference>
<dbReference type="Proteomes" id="UP000887561">
    <property type="component" value="Unplaced"/>
</dbReference>
<evidence type="ECO:0000259" key="1">
    <source>
        <dbReference type="Pfam" id="PF00293"/>
    </source>
</evidence>
<dbReference type="AlphaFoldDB" id="A0A915MVR1"/>
<name>A0A915MVR1_MELJA</name>
<evidence type="ECO:0000313" key="2">
    <source>
        <dbReference type="Proteomes" id="UP000887561"/>
    </source>
</evidence>
<protein>
    <submittedName>
        <fullName evidence="3">Nudix hydrolase domain-containing protein</fullName>
    </submittedName>
</protein>
<keyword evidence="2" id="KW-1185">Reference proteome</keyword>
<dbReference type="InterPro" id="IPR000086">
    <property type="entry name" value="NUDIX_hydrolase_dom"/>
</dbReference>
<organism evidence="2 3">
    <name type="scientific">Meloidogyne javanica</name>
    <name type="common">Root-knot nematode worm</name>
    <dbReference type="NCBI Taxonomy" id="6303"/>
    <lineage>
        <taxon>Eukaryota</taxon>
        <taxon>Metazoa</taxon>
        <taxon>Ecdysozoa</taxon>
        <taxon>Nematoda</taxon>
        <taxon>Chromadorea</taxon>
        <taxon>Rhabditida</taxon>
        <taxon>Tylenchina</taxon>
        <taxon>Tylenchomorpha</taxon>
        <taxon>Tylenchoidea</taxon>
        <taxon>Meloidogynidae</taxon>
        <taxon>Meloidogyninae</taxon>
        <taxon>Meloidogyne</taxon>
        <taxon>Meloidogyne incognita group</taxon>
    </lineage>
</organism>
<dbReference type="InterPro" id="IPR015797">
    <property type="entry name" value="NUDIX_hydrolase-like_dom_sf"/>
</dbReference>
<dbReference type="PANTHER" id="PTHR22769">
    <property type="entry name" value="MUTT/NUDIX HYDROLASE"/>
    <property type="match status" value="1"/>
</dbReference>
<dbReference type="Gene3D" id="3.90.79.10">
    <property type="entry name" value="Nucleoside Triphosphate Pyrophosphohydrolase"/>
    <property type="match status" value="1"/>
</dbReference>
<sequence length="93" mass="10783">MGQQDFKKFKIFLVAECPWVRVYDNVTYIVAAIALREGKEGREVLLMREAKEKCRGKWYIPAGHVEPGETIEVIFLNLDGPVIFCQNFFSRLD</sequence>
<dbReference type="GO" id="GO:0044716">
    <property type="term" value="F:8-oxo-GDP phosphatase activity"/>
    <property type="evidence" value="ECO:0007669"/>
    <property type="project" value="TreeGrafter"/>
</dbReference>
<reference evidence="3" key="1">
    <citation type="submission" date="2022-11" db="UniProtKB">
        <authorList>
            <consortium name="WormBaseParasite"/>
        </authorList>
    </citation>
    <scope>IDENTIFICATION</scope>
</reference>
<evidence type="ECO:0000313" key="3">
    <source>
        <dbReference type="WBParaSite" id="scaffold50449_cov263.g25097"/>
    </source>
</evidence>
<dbReference type="PANTHER" id="PTHR22769:SF56">
    <property type="entry name" value="8-OXO-DGDP PHOSPHATASE NUDT18"/>
    <property type="match status" value="1"/>
</dbReference>
<dbReference type="GO" id="GO:0044715">
    <property type="term" value="F:8-oxo-dGDP phosphatase activity"/>
    <property type="evidence" value="ECO:0007669"/>
    <property type="project" value="TreeGrafter"/>
</dbReference>
<dbReference type="WBParaSite" id="scaffold50449_cov263.g25097">
    <property type="protein sequence ID" value="scaffold50449_cov263.g25097"/>
    <property type="gene ID" value="scaffold50449_cov263.g25097"/>
</dbReference>
<accession>A0A915MVR1</accession>
<proteinExistence type="predicted"/>
<feature type="domain" description="Nudix hydrolase" evidence="1">
    <location>
        <begin position="30"/>
        <end position="72"/>
    </location>
</feature>